<dbReference type="InterPro" id="IPR029063">
    <property type="entry name" value="SAM-dependent_MTases_sf"/>
</dbReference>
<proteinExistence type="predicted"/>
<dbReference type="Gene3D" id="1.20.58.1390">
    <property type="match status" value="1"/>
</dbReference>
<reference evidence="6 7" key="1">
    <citation type="submission" date="2020-10" db="EMBL/GenBank/DDBJ databases">
        <title>The genome sequence of Chitinilyticum litopenaei 4Y14.</title>
        <authorList>
            <person name="Liu Y."/>
        </authorList>
    </citation>
    <scope>NUCLEOTIDE SEQUENCE [LARGE SCALE GENOMIC DNA]</scope>
    <source>
        <strain evidence="6 7">4Y14</strain>
    </source>
</reference>
<dbReference type="Pfam" id="PF00891">
    <property type="entry name" value="Methyltransf_2"/>
    <property type="match status" value="1"/>
</dbReference>
<name>A0A8J7FJ42_9NEIS</name>
<keyword evidence="2" id="KW-0808">Transferase</keyword>
<dbReference type="Gene3D" id="1.10.10.10">
    <property type="entry name" value="Winged helix-like DNA-binding domain superfamily/Winged helix DNA-binding domain"/>
    <property type="match status" value="1"/>
</dbReference>
<dbReference type="EMBL" id="JADFUA010000001">
    <property type="protein sequence ID" value="MBE9607829.1"/>
    <property type="molecule type" value="Genomic_DNA"/>
</dbReference>
<keyword evidence="7" id="KW-1185">Reference proteome</keyword>
<protein>
    <submittedName>
        <fullName evidence="6">Class I SAM-dependent methyltransferase</fullName>
    </submittedName>
</protein>
<evidence type="ECO:0000259" key="4">
    <source>
        <dbReference type="Pfam" id="PF00891"/>
    </source>
</evidence>
<dbReference type="AlphaFoldDB" id="A0A8J7FJ42"/>
<comment type="caution">
    <text evidence="6">The sequence shown here is derived from an EMBL/GenBank/DDBJ whole genome shotgun (WGS) entry which is preliminary data.</text>
</comment>
<dbReference type="Pfam" id="PF21212">
    <property type="entry name" value="Dimerisation2-like_dom"/>
    <property type="match status" value="1"/>
</dbReference>
<keyword evidence="1 6" id="KW-0489">Methyltransferase</keyword>
<dbReference type="Gene3D" id="3.40.50.150">
    <property type="entry name" value="Vaccinia Virus protein VP39"/>
    <property type="match status" value="1"/>
</dbReference>
<evidence type="ECO:0000256" key="2">
    <source>
        <dbReference type="ARBA" id="ARBA00022679"/>
    </source>
</evidence>
<keyword evidence="3" id="KW-0949">S-adenosyl-L-methionine</keyword>
<dbReference type="SUPFAM" id="SSF46785">
    <property type="entry name" value="Winged helix' DNA-binding domain"/>
    <property type="match status" value="1"/>
</dbReference>
<dbReference type="SUPFAM" id="SSF53335">
    <property type="entry name" value="S-adenosyl-L-methionine-dependent methyltransferases"/>
    <property type="match status" value="1"/>
</dbReference>
<sequence length="354" mass="39473">MDNRRFGADCSAFAARYEAQKLAFGPVVFQCVRIAWKKGLLAALADGALASNELMVRHGLSAYAVDVLLESCLSAGVVARKNGLWELEKPGYMLVNDRLTQINFDWVQDVCWQGLFDLERALDEEKPVGLRHLGDWPSIYEGLSVLPEPARSSWFAFDHYYSDSAFPDALPFLLKRQPRRLMDVGANTGKFARLCLEHDPAVQLTLVDLPIQLDVAWRGLQEAGLAERLMLAPRNLLDAALQLPSGHDVIWMSQFLSCFSLDAIRHILACAARALDEGGRLFILDTFWDRQQFDIASYCLINTSPYFTAIASGNSKIYRADEYIACASDAGLECLAIHDQLGLSHSLLEFGLRP</sequence>
<dbReference type="InterPro" id="IPR036390">
    <property type="entry name" value="WH_DNA-bd_sf"/>
</dbReference>
<dbReference type="GO" id="GO:0032259">
    <property type="term" value="P:methylation"/>
    <property type="evidence" value="ECO:0007669"/>
    <property type="project" value="UniProtKB-KW"/>
</dbReference>
<dbReference type="Proteomes" id="UP000604481">
    <property type="component" value="Unassembled WGS sequence"/>
</dbReference>
<evidence type="ECO:0000313" key="6">
    <source>
        <dbReference type="EMBL" id="MBE9607829.1"/>
    </source>
</evidence>
<evidence type="ECO:0000256" key="1">
    <source>
        <dbReference type="ARBA" id="ARBA00022603"/>
    </source>
</evidence>
<dbReference type="PROSITE" id="PS51683">
    <property type="entry name" value="SAM_OMT_II"/>
    <property type="match status" value="1"/>
</dbReference>
<dbReference type="CDD" id="cd02440">
    <property type="entry name" value="AdoMet_MTases"/>
    <property type="match status" value="1"/>
</dbReference>
<organism evidence="6 7">
    <name type="scientific">Chitinilyticum piscinae</name>
    <dbReference type="NCBI Taxonomy" id="2866724"/>
    <lineage>
        <taxon>Bacteria</taxon>
        <taxon>Pseudomonadati</taxon>
        <taxon>Pseudomonadota</taxon>
        <taxon>Betaproteobacteria</taxon>
        <taxon>Neisseriales</taxon>
        <taxon>Chitinibacteraceae</taxon>
        <taxon>Chitinilyticum</taxon>
    </lineage>
</organism>
<dbReference type="RefSeq" id="WP_194114342.1">
    <property type="nucleotide sequence ID" value="NZ_JADFUA010000001.1"/>
</dbReference>
<dbReference type="InterPro" id="IPR049480">
    <property type="entry name" value="BVU_1015-like_N"/>
</dbReference>
<dbReference type="InterPro" id="IPR016461">
    <property type="entry name" value="COMT-like"/>
</dbReference>
<dbReference type="GO" id="GO:0008171">
    <property type="term" value="F:O-methyltransferase activity"/>
    <property type="evidence" value="ECO:0007669"/>
    <property type="project" value="InterPro"/>
</dbReference>
<dbReference type="InterPro" id="IPR036388">
    <property type="entry name" value="WH-like_DNA-bd_sf"/>
</dbReference>
<dbReference type="InterPro" id="IPR001077">
    <property type="entry name" value="COMT_C"/>
</dbReference>
<evidence type="ECO:0000259" key="5">
    <source>
        <dbReference type="Pfam" id="PF21212"/>
    </source>
</evidence>
<evidence type="ECO:0000256" key="3">
    <source>
        <dbReference type="ARBA" id="ARBA00022691"/>
    </source>
</evidence>
<evidence type="ECO:0000313" key="7">
    <source>
        <dbReference type="Proteomes" id="UP000604481"/>
    </source>
</evidence>
<feature type="domain" description="O-methyltransferase C-terminal" evidence="4">
    <location>
        <begin position="179"/>
        <end position="331"/>
    </location>
</feature>
<accession>A0A8J7FJ42</accession>
<feature type="domain" description="BVU-1015-like N-terminal dimerisation-like" evidence="5">
    <location>
        <begin position="18"/>
        <end position="82"/>
    </location>
</feature>
<gene>
    <name evidence="6" type="ORF">INR99_00550</name>
</gene>